<feature type="compositionally biased region" description="Polar residues" evidence="6">
    <location>
        <begin position="20"/>
        <end position="31"/>
    </location>
</feature>
<dbReference type="InterPro" id="IPR006447">
    <property type="entry name" value="Myb_dom_plants"/>
</dbReference>
<dbReference type="GO" id="GO:0005634">
    <property type="term" value="C:nucleus"/>
    <property type="evidence" value="ECO:0007669"/>
    <property type="project" value="UniProtKB-SubCell"/>
</dbReference>
<sequence length="898" mass="100201">MDRCEREDVEATKNFEAKPQINNKPNSQFSRTPKPKHLFPCLGSCDSILRSDQPNSPDPIHFRVINDSEVLALQPQWPQLSDVPNRGVKLFGVRLTDGSIRKSASMGNLSHYAGSSSGPTRTIRVLPATPPTITPALPTAMPLRTSCPDRLRAVNGKSFSFGDAWFRPSHRQPSFGTPWTEEEHRMFLLGLQKLGKGDWRGIARNYVISRTPTQVASHAQKYFIRQTNVSRRKRRSSLFDIVADDSVEAPMEPLDFLPGNHLQAESQSNNPLPAPPALDEECESMDSTNSDGEPPLHNLIAHRMSKLSLGEPIGHSGPSSLTLKLVEGSSRQSAFHANPGSGSSGMNSDYIRFTTTQTTRPKNKRDYNSTQMGQSRQIPFLLPEVPKLQISRFIVAVAKTQRGSYEPPHQKQTHSETMAHQKTTLVQVPTHLPHSPLFPSLLLLLLLLSHSQFSPLQQDLNFRFPKMPLPWRRKVPLVRSHSGFSNQLSEFKNAVLMAAILNRTLVVPPVLDHHAVALGSCPKFRVLSANEIRISVWDHIVELIRSGRYVSMADIVDVSSLVSSSLVRVIDFRVFISLWCNVNVDFACYNELDKHASLLERLKQCGSLLSGLNGDVKCLYAVNEDCRTTVWTYQSGNEDGALDSFQPDEQLKKKKKISYVRKRRDVYNTLGPGSEAESATVLAFGSLFTLPYKGSELYIDIHDAPRDQGIKTLIEKIEFLPFAPEILSAGKKFAYGTIKTPFLCAQLRLLDGQFKNHWKATFLKFEQTVDALMQGPLPIHIFVMTDLPKNNWTGSYLGKLVRDSRKFKLFFLKERDELIIRTAKRIVDAGHGLKFGTVPKEHDGTGQIEKDCPPGLPDVLLYIEQTVCSCASLGFVGTAGSTIADIIESMRKFGACSS</sequence>
<dbReference type="GO" id="GO:0003677">
    <property type="term" value="F:DNA binding"/>
    <property type="evidence" value="ECO:0007669"/>
    <property type="project" value="UniProtKB-KW"/>
</dbReference>
<dbReference type="GO" id="GO:0016757">
    <property type="term" value="F:glycosyltransferase activity"/>
    <property type="evidence" value="ECO:0007669"/>
    <property type="project" value="UniProtKB-KW"/>
</dbReference>
<evidence type="ECO:0000256" key="6">
    <source>
        <dbReference type="SAM" id="MobiDB-lite"/>
    </source>
</evidence>
<reference evidence="10" key="1">
    <citation type="journal article" date="2019" name="Science">
        <title>Mutation of a bHLH transcription factor allowed almond domestication.</title>
        <authorList>
            <person name="Sanchez-Perez R."/>
            <person name="Pavan S."/>
            <person name="Mazzeo R."/>
            <person name="Moldovan C."/>
            <person name="Aiese Cigliano R."/>
            <person name="Del Cueto J."/>
            <person name="Ricciardi F."/>
            <person name="Lotti C."/>
            <person name="Ricciardi L."/>
            <person name="Dicenta F."/>
            <person name="Lopez-Marques R.L."/>
            <person name="Lindberg Moller B."/>
        </authorList>
    </citation>
    <scope>NUCLEOTIDE SEQUENCE</scope>
</reference>
<dbReference type="Pfam" id="PF00249">
    <property type="entry name" value="Myb_DNA-binding"/>
    <property type="match status" value="1"/>
</dbReference>
<dbReference type="InterPro" id="IPR017930">
    <property type="entry name" value="Myb_dom"/>
</dbReference>
<evidence type="ECO:0000256" key="4">
    <source>
        <dbReference type="ARBA" id="ARBA00023163"/>
    </source>
</evidence>
<keyword evidence="2" id="KW-0805">Transcription regulation</keyword>
<dbReference type="FunFam" id="1.10.10.60:FF:000009">
    <property type="entry name" value="transcription factor MYB1R1"/>
    <property type="match status" value="1"/>
</dbReference>
<name>A0A4Y1RG10_PRUDU</name>
<keyword evidence="10" id="KW-0328">Glycosyltransferase</keyword>
<protein>
    <submittedName>
        <fullName evidence="10">O-fucosyltransferase family protein</fullName>
    </submittedName>
</protein>
<evidence type="ECO:0000259" key="9">
    <source>
        <dbReference type="PROSITE" id="PS51294"/>
    </source>
</evidence>
<comment type="subcellular location">
    <subcellularLocation>
        <location evidence="1">Nucleus</location>
    </subcellularLocation>
</comment>
<dbReference type="EMBL" id="AP019301">
    <property type="protein sequence ID" value="BBH03094.1"/>
    <property type="molecule type" value="Genomic_DNA"/>
</dbReference>
<evidence type="ECO:0000256" key="1">
    <source>
        <dbReference type="ARBA" id="ARBA00004123"/>
    </source>
</evidence>
<evidence type="ECO:0000259" key="8">
    <source>
        <dbReference type="PROSITE" id="PS51293"/>
    </source>
</evidence>
<feature type="region of interest" description="Disordered" evidence="6">
    <location>
        <begin position="1"/>
        <end position="33"/>
    </location>
</feature>
<accession>A0A4Y1RG10</accession>
<dbReference type="NCBIfam" id="TIGR01557">
    <property type="entry name" value="myb_SHAQKYF"/>
    <property type="match status" value="1"/>
</dbReference>
<dbReference type="SMART" id="SM00717">
    <property type="entry name" value="SANT"/>
    <property type="match status" value="1"/>
</dbReference>
<dbReference type="InterPro" id="IPR001005">
    <property type="entry name" value="SANT/Myb"/>
</dbReference>
<dbReference type="PROSITE" id="PS51294">
    <property type="entry name" value="HTH_MYB"/>
    <property type="match status" value="1"/>
</dbReference>
<dbReference type="PANTHER" id="PTHR36050:SF1">
    <property type="entry name" value="O-FUCOSYLTRANSFERASE 30"/>
    <property type="match status" value="1"/>
</dbReference>
<gene>
    <name evidence="10" type="ORF">Prudu_013861</name>
</gene>
<keyword evidence="10" id="KW-0808">Transferase</keyword>
<evidence type="ECO:0000313" key="10">
    <source>
        <dbReference type="EMBL" id="BBH03094.1"/>
    </source>
</evidence>
<feature type="region of interest" description="Disordered" evidence="6">
    <location>
        <begin position="260"/>
        <end position="295"/>
    </location>
</feature>
<keyword evidence="3" id="KW-0238">DNA-binding</keyword>
<dbReference type="InterPro" id="IPR009057">
    <property type="entry name" value="Homeodomain-like_sf"/>
</dbReference>
<dbReference type="InterPro" id="IPR017884">
    <property type="entry name" value="SANT_dom"/>
</dbReference>
<dbReference type="Gene3D" id="1.10.10.60">
    <property type="entry name" value="Homeodomain-like"/>
    <property type="match status" value="1"/>
</dbReference>
<feature type="compositionally biased region" description="Basic and acidic residues" evidence="6">
    <location>
        <begin position="1"/>
        <end position="16"/>
    </location>
</feature>
<evidence type="ECO:0000256" key="3">
    <source>
        <dbReference type="ARBA" id="ARBA00023125"/>
    </source>
</evidence>
<dbReference type="CDD" id="cd00167">
    <property type="entry name" value="SANT"/>
    <property type="match status" value="1"/>
</dbReference>
<feature type="domain" description="Myb-like" evidence="7">
    <location>
        <begin position="178"/>
        <end position="223"/>
    </location>
</feature>
<dbReference type="AlphaFoldDB" id="A0A4Y1RG10"/>
<proteinExistence type="predicted"/>
<dbReference type="PANTHER" id="PTHR36050">
    <property type="entry name" value="O-FUCOSYLTRANSFERASE 30"/>
    <property type="match status" value="1"/>
</dbReference>
<feature type="domain" description="SANT" evidence="8">
    <location>
        <begin position="174"/>
        <end position="227"/>
    </location>
</feature>
<organism evidence="10">
    <name type="scientific">Prunus dulcis</name>
    <name type="common">Almond</name>
    <name type="synonym">Amygdalus dulcis</name>
    <dbReference type="NCBI Taxonomy" id="3755"/>
    <lineage>
        <taxon>Eukaryota</taxon>
        <taxon>Viridiplantae</taxon>
        <taxon>Streptophyta</taxon>
        <taxon>Embryophyta</taxon>
        <taxon>Tracheophyta</taxon>
        <taxon>Spermatophyta</taxon>
        <taxon>Magnoliopsida</taxon>
        <taxon>eudicotyledons</taxon>
        <taxon>Gunneridae</taxon>
        <taxon>Pentapetalae</taxon>
        <taxon>rosids</taxon>
        <taxon>fabids</taxon>
        <taxon>Rosales</taxon>
        <taxon>Rosaceae</taxon>
        <taxon>Amygdaloideae</taxon>
        <taxon>Amygdaleae</taxon>
        <taxon>Prunus</taxon>
    </lineage>
</organism>
<dbReference type="PROSITE" id="PS51293">
    <property type="entry name" value="SANT"/>
    <property type="match status" value="1"/>
</dbReference>
<dbReference type="PROSITE" id="PS50090">
    <property type="entry name" value="MYB_LIKE"/>
    <property type="match status" value="1"/>
</dbReference>
<evidence type="ECO:0000259" key="7">
    <source>
        <dbReference type="PROSITE" id="PS50090"/>
    </source>
</evidence>
<keyword evidence="5" id="KW-0539">Nucleus</keyword>
<dbReference type="SUPFAM" id="SSF46689">
    <property type="entry name" value="Homeodomain-like"/>
    <property type="match status" value="1"/>
</dbReference>
<evidence type="ECO:0000256" key="2">
    <source>
        <dbReference type="ARBA" id="ARBA00023015"/>
    </source>
</evidence>
<keyword evidence="4" id="KW-0804">Transcription</keyword>
<feature type="domain" description="HTH myb-type" evidence="9">
    <location>
        <begin position="178"/>
        <end position="227"/>
    </location>
</feature>
<evidence type="ECO:0000256" key="5">
    <source>
        <dbReference type="ARBA" id="ARBA00023242"/>
    </source>
</evidence>